<evidence type="ECO:0000256" key="1">
    <source>
        <dbReference type="SAM" id="MobiDB-lite"/>
    </source>
</evidence>
<dbReference type="Proteomes" id="UP001159363">
    <property type="component" value="Chromosome 10"/>
</dbReference>
<reference evidence="2 3" key="1">
    <citation type="submission" date="2023-02" db="EMBL/GenBank/DDBJ databases">
        <title>LHISI_Scaffold_Assembly.</title>
        <authorList>
            <person name="Stuart O.P."/>
            <person name="Cleave R."/>
            <person name="Magrath M.J.L."/>
            <person name="Mikheyev A.S."/>
        </authorList>
    </citation>
    <scope>NUCLEOTIDE SEQUENCE [LARGE SCALE GENOMIC DNA]</scope>
    <source>
        <strain evidence="2">Daus_M_001</strain>
        <tissue evidence="2">Leg muscle</tissue>
    </source>
</reference>
<feature type="non-terminal residue" evidence="2">
    <location>
        <position position="129"/>
    </location>
</feature>
<dbReference type="SUPFAM" id="SSF57903">
    <property type="entry name" value="FYVE/PHD zinc finger"/>
    <property type="match status" value="1"/>
</dbReference>
<evidence type="ECO:0008006" key="4">
    <source>
        <dbReference type="Google" id="ProtNLM"/>
    </source>
</evidence>
<accession>A0ABQ9GMP7</accession>
<dbReference type="InterPro" id="IPR011011">
    <property type="entry name" value="Znf_FYVE_PHD"/>
</dbReference>
<feature type="region of interest" description="Disordered" evidence="1">
    <location>
        <begin position="18"/>
        <end position="42"/>
    </location>
</feature>
<evidence type="ECO:0000313" key="3">
    <source>
        <dbReference type="Proteomes" id="UP001159363"/>
    </source>
</evidence>
<gene>
    <name evidence="2" type="ORF">PR048_026940</name>
</gene>
<dbReference type="EMBL" id="JARBHB010000011">
    <property type="protein sequence ID" value="KAJ8873306.1"/>
    <property type="molecule type" value="Genomic_DNA"/>
</dbReference>
<name>A0ABQ9GMP7_9NEOP</name>
<sequence>MAEQAEPVAGLSTASATFFPYDISPSPNSYKRGETSRQGWPKCSSQMLTSTPYMKDLEVCLKRRASKKKAKVPTKNVSKSDDDLPTKEHQPDYTNVECILCASTFCEDVKGEEWVQCMQCEMWAHVECS</sequence>
<protein>
    <recommendedName>
        <fullName evidence="4">Zinc finger PHD-type domain-containing protein</fullName>
    </recommendedName>
</protein>
<organism evidence="2 3">
    <name type="scientific">Dryococelus australis</name>
    <dbReference type="NCBI Taxonomy" id="614101"/>
    <lineage>
        <taxon>Eukaryota</taxon>
        <taxon>Metazoa</taxon>
        <taxon>Ecdysozoa</taxon>
        <taxon>Arthropoda</taxon>
        <taxon>Hexapoda</taxon>
        <taxon>Insecta</taxon>
        <taxon>Pterygota</taxon>
        <taxon>Neoptera</taxon>
        <taxon>Polyneoptera</taxon>
        <taxon>Phasmatodea</taxon>
        <taxon>Verophasmatodea</taxon>
        <taxon>Anareolatae</taxon>
        <taxon>Phasmatidae</taxon>
        <taxon>Eurycanthinae</taxon>
        <taxon>Dryococelus</taxon>
    </lineage>
</organism>
<keyword evidence="3" id="KW-1185">Reference proteome</keyword>
<feature type="region of interest" description="Disordered" evidence="1">
    <location>
        <begin position="65"/>
        <end position="88"/>
    </location>
</feature>
<proteinExistence type="predicted"/>
<comment type="caution">
    <text evidence="2">The sequence shown here is derived from an EMBL/GenBank/DDBJ whole genome shotgun (WGS) entry which is preliminary data.</text>
</comment>
<feature type="compositionally biased region" description="Basic and acidic residues" evidence="1">
    <location>
        <begin position="78"/>
        <end position="88"/>
    </location>
</feature>
<evidence type="ECO:0000313" key="2">
    <source>
        <dbReference type="EMBL" id="KAJ8873306.1"/>
    </source>
</evidence>